<dbReference type="AlphaFoldDB" id="A0A0P9H4U2"/>
<dbReference type="Gene3D" id="3.40.50.720">
    <property type="entry name" value="NAD(P)-binding Rossmann-like Domain"/>
    <property type="match status" value="1"/>
</dbReference>
<proteinExistence type="predicted"/>
<organism evidence="2 3">
    <name type="scientific">Pseudomonas syringae pv. aceris</name>
    <dbReference type="NCBI Taxonomy" id="199198"/>
    <lineage>
        <taxon>Bacteria</taxon>
        <taxon>Pseudomonadati</taxon>
        <taxon>Pseudomonadota</taxon>
        <taxon>Gammaproteobacteria</taxon>
        <taxon>Pseudomonadales</taxon>
        <taxon>Pseudomonadaceae</taxon>
        <taxon>Pseudomonas</taxon>
        <taxon>Pseudomonas syringae</taxon>
    </lineage>
</organism>
<reference evidence="2 3" key="1">
    <citation type="submission" date="2015-09" db="EMBL/GenBank/DDBJ databases">
        <title>Genome announcement of multiple Pseudomonas syringae strains.</title>
        <authorList>
            <person name="Thakur S."/>
            <person name="Wang P.W."/>
            <person name="Gong Y."/>
            <person name="Weir B.S."/>
            <person name="Guttman D.S."/>
        </authorList>
    </citation>
    <scope>NUCLEOTIDE SEQUENCE [LARGE SCALE GENOMIC DNA]</scope>
    <source>
        <strain evidence="2 3">ICMP2802</strain>
    </source>
</reference>
<dbReference type="GO" id="GO:0008641">
    <property type="term" value="F:ubiquitin-like modifier activating enzyme activity"/>
    <property type="evidence" value="ECO:0007669"/>
    <property type="project" value="InterPro"/>
</dbReference>
<dbReference type="GO" id="GO:0016779">
    <property type="term" value="F:nucleotidyltransferase activity"/>
    <property type="evidence" value="ECO:0007669"/>
    <property type="project" value="TreeGrafter"/>
</dbReference>
<dbReference type="EMBL" id="LJPM01000491">
    <property type="protein sequence ID" value="KPW12915.1"/>
    <property type="molecule type" value="Genomic_DNA"/>
</dbReference>
<dbReference type="InterPro" id="IPR035985">
    <property type="entry name" value="Ubiquitin-activating_enz"/>
</dbReference>
<dbReference type="PANTHER" id="PTHR10953:SF102">
    <property type="entry name" value="ADENYLYLTRANSFERASE AND SULFURTRANSFERASE MOCS3"/>
    <property type="match status" value="1"/>
</dbReference>
<gene>
    <name evidence="2" type="ORF">ALO91_01923</name>
</gene>
<dbReference type="PATRIC" id="fig|199198.5.peg.2709"/>
<dbReference type="GO" id="GO:0005737">
    <property type="term" value="C:cytoplasm"/>
    <property type="evidence" value="ECO:0007669"/>
    <property type="project" value="TreeGrafter"/>
</dbReference>
<accession>A0A0P9H4U2</accession>
<protein>
    <submittedName>
        <fullName evidence="2">ThiF/MoeB/HesA family protein</fullName>
    </submittedName>
</protein>
<dbReference type="Pfam" id="PF00899">
    <property type="entry name" value="ThiF"/>
    <property type="match status" value="1"/>
</dbReference>
<dbReference type="InterPro" id="IPR045886">
    <property type="entry name" value="ThiF/MoeB/HesA"/>
</dbReference>
<evidence type="ECO:0000313" key="3">
    <source>
        <dbReference type="Proteomes" id="UP000050297"/>
    </source>
</evidence>
<dbReference type="SUPFAM" id="SSF69572">
    <property type="entry name" value="Activating enzymes of the ubiquitin-like proteins"/>
    <property type="match status" value="1"/>
</dbReference>
<dbReference type="PANTHER" id="PTHR10953">
    <property type="entry name" value="UBIQUITIN-ACTIVATING ENZYME E1"/>
    <property type="match status" value="1"/>
</dbReference>
<evidence type="ECO:0000313" key="2">
    <source>
        <dbReference type="EMBL" id="KPW12915.1"/>
    </source>
</evidence>
<evidence type="ECO:0000259" key="1">
    <source>
        <dbReference type="Pfam" id="PF00899"/>
    </source>
</evidence>
<dbReference type="GO" id="GO:0004792">
    <property type="term" value="F:thiosulfate-cyanide sulfurtransferase activity"/>
    <property type="evidence" value="ECO:0007669"/>
    <property type="project" value="TreeGrafter"/>
</dbReference>
<dbReference type="Proteomes" id="UP000050297">
    <property type="component" value="Unassembled WGS sequence"/>
</dbReference>
<dbReference type="InterPro" id="IPR000594">
    <property type="entry name" value="ThiF_NAD_FAD-bd"/>
</dbReference>
<feature type="domain" description="THIF-type NAD/FAD binding fold" evidence="1">
    <location>
        <begin position="126"/>
        <end position="371"/>
    </location>
</feature>
<comment type="caution">
    <text evidence="2">The sequence shown here is derived from an EMBL/GenBank/DDBJ whole genome shotgun (WGS) entry which is preliminary data.</text>
</comment>
<sequence length="388" mass="42910">MRDLIMQGSYNMNLCLKPTVIPFKLDGQVVLRFNGQYAKIPDPHGAIWALTASLNGHTPLDELIVTVSEAHLDVSEEDIRSVAQDLINYRLVEAPDAFKTTSLSEHDRARFSRNIDFFGSMAAVDENKFVYQERLRKAKVCVLGCGGLGTHILYDLVALGIHHLTILDFDYIELSNLNRQILYKEADIGSQKVETAKRRLLEFNSYLEINAHAARIESAQDIASVVRGHDIVICVADKPANYMADWLNEACVGLGIPFVTGGLDVRRSIFYSVVPGTSGCGACWLTSARHKSNLVNSISTMAKHDNITYEHPAPAFVTLVAVTAGMIVSEAVKMITGCQPPQLNNKLKEFTFDDLSVNIAEVWDKKPDCEVCSHLSASEQVQLQAETI</sequence>
<name>A0A0P9H4U2_PSESX</name>